<reference evidence="12 13" key="1">
    <citation type="submission" date="2018-12" db="EMBL/GenBank/DDBJ databases">
        <authorList>
            <person name="Yang Y."/>
        </authorList>
    </citation>
    <scope>NUCLEOTIDE SEQUENCE [LARGE SCALE GENOMIC DNA]</scope>
    <source>
        <strain evidence="12 13">GSF71</strain>
    </source>
</reference>
<evidence type="ECO:0000259" key="10">
    <source>
        <dbReference type="Pfam" id="PF01035"/>
    </source>
</evidence>
<comment type="function">
    <text evidence="9">Involved in the cellular defense against the biological effects of O6-methylguanine (O6-MeG) and O4-methylthymine (O4-MeT) in DNA. Repairs the methylated nucleobase in DNA by stoichiometrically transferring the methyl group to a cysteine residue in the enzyme. This is a suicide reaction: the enzyme is irreversibly inactivated.</text>
</comment>
<evidence type="ECO:0000256" key="4">
    <source>
        <dbReference type="ARBA" id="ARBA00022603"/>
    </source>
</evidence>
<dbReference type="InterPro" id="IPR014048">
    <property type="entry name" value="MethylDNA_cys_MeTrfase_DNA-bd"/>
</dbReference>
<comment type="miscellaneous">
    <text evidence="9">This enzyme catalyzes only one turnover and therefore is not strictly catalytic. According to one definition, an enzyme is a biocatalyst that acts repeatedly and over many reaction cycles.</text>
</comment>
<dbReference type="HAMAP" id="MF_00772">
    <property type="entry name" value="OGT"/>
    <property type="match status" value="1"/>
</dbReference>
<dbReference type="InterPro" id="IPR036631">
    <property type="entry name" value="MGMT_N_sf"/>
</dbReference>
<keyword evidence="4 9" id="KW-0489">Methyltransferase</keyword>
<evidence type="ECO:0000256" key="2">
    <source>
        <dbReference type="ARBA" id="ARBA00008711"/>
    </source>
</evidence>
<evidence type="ECO:0000256" key="1">
    <source>
        <dbReference type="ARBA" id="ARBA00001286"/>
    </source>
</evidence>
<sequence length="170" mass="17683">MDRRTGQLTVDSPLGPLRLTSQDGALTVLGWGQAECEASDAVLDETARQLEAYFAGRLHRFDLPLKPAGTAFRQSVWAAMLAIPYGGTLTYGGVARVLGSAPRAVGGACGANPIPVIIPCHRILGGGGAPGGYSGQGGLETKAWLLDLERRHAPEAAKPVPQAAVQFALL</sequence>
<dbReference type="InterPro" id="IPR036388">
    <property type="entry name" value="WH-like_DNA-bd_sf"/>
</dbReference>
<dbReference type="PANTHER" id="PTHR10815:SF13">
    <property type="entry name" value="METHYLATED-DNA--PROTEIN-CYSTEINE METHYLTRANSFERASE"/>
    <property type="match status" value="1"/>
</dbReference>
<dbReference type="InterPro" id="IPR001497">
    <property type="entry name" value="MethylDNA_cys_MeTrfase_AS"/>
</dbReference>
<organism evidence="12 13">
    <name type="scientific">Azospirillum doebereinerae</name>
    <dbReference type="NCBI Taxonomy" id="92933"/>
    <lineage>
        <taxon>Bacteria</taxon>
        <taxon>Pseudomonadati</taxon>
        <taxon>Pseudomonadota</taxon>
        <taxon>Alphaproteobacteria</taxon>
        <taxon>Rhodospirillales</taxon>
        <taxon>Azospirillaceae</taxon>
        <taxon>Azospirillum</taxon>
    </lineage>
</organism>
<dbReference type="GO" id="GO:0003908">
    <property type="term" value="F:methylated-DNA-[protein]-cysteine S-methyltransferase activity"/>
    <property type="evidence" value="ECO:0007669"/>
    <property type="project" value="UniProtKB-UniRule"/>
</dbReference>
<dbReference type="InterPro" id="IPR008332">
    <property type="entry name" value="MethylG_MeTrfase_N"/>
</dbReference>
<dbReference type="Proteomes" id="UP000280346">
    <property type="component" value="Unassembled WGS sequence"/>
</dbReference>
<dbReference type="Gene3D" id="3.30.160.70">
    <property type="entry name" value="Methylated DNA-protein cysteine methyltransferase domain"/>
    <property type="match status" value="1"/>
</dbReference>
<evidence type="ECO:0000259" key="11">
    <source>
        <dbReference type="Pfam" id="PF02870"/>
    </source>
</evidence>
<dbReference type="GO" id="GO:0032259">
    <property type="term" value="P:methylation"/>
    <property type="evidence" value="ECO:0007669"/>
    <property type="project" value="UniProtKB-KW"/>
</dbReference>
<comment type="caution">
    <text evidence="12">The sequence shown here is derived from an EMBL/GenBank/DDBJ whole genome shotgun (WGS) entry which is preliminary data.</text>
</comment>
<comment type="similarity">
    <text evidence="2 9">Belongs to the MGMT family.</text>
</comment>
<keyword evidence="7 9" id="KW-0234">DNA repair</keyword>
<dbReference type="GO" id="GO:0006307">
    <property type="term" value="P:DNA alkylation repair"/>
    <property type="evidence" value="ECO:0007669"/>
    <property type="project" value="UniProtKB-UniRule"/>
</dbReference>
<dbReference type="AlphaFoldDB" id="A0A3S0VJI2"/>
<comment type="subcellular location">
    <subcellularLocation>
        <location evidence="9">Cytoplasm</location>
    </subcellularLocation>
</comment>
<comment type="catalytic activity">
    <reaction evidence="1 9">
        <text>a 4-O-methyl-thymidine in DNA + L-cysteinyl-[protein] = a thymidine in DNA + S-methyl-L-cysteinyl-[protein]</text>
        <dbReference type="Rhea" id="RHEA:53428"/>
        <dbReference type="Rhea" id="RHEA-COMP:10131"/>
        <dbReference type="Rhea" id="RHEA-COMP:10132"/>
        <dbReference type="Rhea" id="RHEA-COMP:13555"/>
        <dbReference type="Rhea" id="RHEA-COMP:13556"/>
        <dbReference type="ChEBI" id="CHEBI:29950"/>
        <dbReference type="ChEBI" id="CHEBI:82612"/>
        <dbReference type="ChEBI" id="CHEBI:137386"/>
        <dbReference type="ChEBI" id="CHEBI:137387"/>
        <dbReference type="EC" id="2.1.1.63"/>
    </reaction>
</comment>
<comment type="catalytic activity">
    <reaction evidence="8 9">
        <text>a 6-O-methyl-2'-deoxyguanosine in DNA + L-cysteinyl-[protein] = S-methyl-L-cysteinyl-[protein] + a 2'-deoxyguanosine in DNA</text>
        <dbReference type="Rhea" id="RHEA:24000"/>
        <dbReference type="Rhea" id="RHEA-COMP:10131"/>
        <dbReference type="Rhea" id="RHEA-COMP:10132"/>
        <dbReference type="Rhea" id="RHEA-COMP:11367"/>
        <dbReference type="Rhea" id="RHEA-COMP:11368"/>
        <dbReference type="ChEBI" id="CHEBI:29950"/>
        <dbReference type="ChEBI" id="CHEBI:82612"/>
        <dbReference type="ChEBI" id="CHEBI:85445"/>
        <dbReference type="ChEBI" id="CHEBI:85448"/>
        <dbReference type="EC" id="2.1.1.63"/>
    </reaction>
</comment>
<dbReference type="Pfam" id="PF02870">
    <property type="entry name" value="Methyltransf_1N"/>
    <property type="match status" value="1"/>
</dbReference>
<dbReference type="NCBIfam" id="TIGR00589">
    <property type="entry name" value="ogt"/>
    <property type="match status" value="1"/>
</dbReference>
<dbReference type="EMBL" id="RZIJ01000005">
    <property type="protein sequence ID" value="RUQ73742.1"/>
    <property type="molecule type" value="Genomic_DNA"/>
</dbReference>
<keyword evidence="5 9" id="KW-0808">Transferase</keyword>
<evidence type="ECO:0000256" key="7">
    <source>
        <dbReference type="ARBA" id="ARBA00023204"/>
    </source>
</evidence>
<keyword evidence="13" id="KW-1185">Reference proteome</keyword>
<protein>
    <recommendedName>
        <fullName evidence="9">Methylated-DNA--protein-cysteine methyltransferase</fullName>
        <ecNumber evidence="9">2.1.1.63</ecNumber>
    </recommendedName>
    <alternativeName>
        <fullName evidence="9">6-O-methylguanine-DNA methyltransferase</fullName>
        <shortName evidence="9">MGMT</shortName>
    </alternativeName>
    <alternativeName>
        <fullName evidence="9">O-6-methylguanine-DNA-alkyltransferase</fullName>
    </alternativeName>
</protein>
<accession>A0A3S0VJI2</accession>
<dbReference type="Pfam" id="PF01035">
    <property type="entry name" value="DNA_binding_1"/>
    <property type="match status" value="1"/>
</dbReference>
<evidence type="ECO:0000313" key="13">
    <source>
        <dbReference type="Proteomes" id="UP000280346"/>
    </source>
</evidence>
<evidence type="ECO:0000256" key="6">
    <source>
        <dbReference type="ARBA" id="ARBA00022763"/>
    </source>
</evidence>
<evidence type="ECO:0000256" key="9">
    <source>
        <dbReference type="HAMAP-Rule" id="MF_00772"/>
    </source>
</evidence>
<evidence type="ECO:0000256" key="5">
    <source>
        <dbReference type="ARBA" id="ARBA00022679"/>
    </source>
</evidence>
<dbReference type="EC" id="2.1.1.63" evidence="9"/>
<dbReference type="RefSeq" id="WP_126996841.1">
    <property type="nucleotide sequence ID" value="NZ_JBNPXW010000004.1"/>
</dbReference>
<keyword evidence="6 9" id="KW-0227">DNA damage</keyword>
<feature type="domain" description="Methylguanine DNA methyltransferase ribonuclease-like" evidence="11">
    <location>
        <begin position="10"/>
        <end position="67"/>
    </location>
</feature>
<feature type="active site" description="Nucleophile; methyl group acceptor" evidence="9">
    <location>
        <position position="120"/>
    </location>
</feature>
<dbReference type="CDD" id="cd06445">
    <property type="entry name" value="ATase"/>
    <property type="match status" value="1"/>
</dbReference>
<evidence type="ECO:0000256" key="8">
    <source>
        <dbReference type="ARBA" id="ARBA00049348"/>
    </source>
</evidence>
<proteinExistence type="inferred from homology"/>
<dbReference type="InterPro" id="IPR023546">
    <property type="entry name" value="MGMT"/>
</dbReference>
<dbReference type="PANTHER" id="PTHR10815">
    <property type="entry name" value="METHYLATED-DNA--PROTEIN-CYSTEINE METHYLTRANSFERASE"/>
    <property type="match status" value="1"/>
</dbReference>
<dbReference type="FunFam" id="1.10.10.10:FF:000214">
    <property type="entry name" value="Methylated-DNA--protein-cysteine methyltransferase"/>
    <property type="match status" value="1"/>
</dbReference>
<feature type="domain" description="Methylated-DNA-[protein]-cysteine S-methyltransferase DNA binding" evidence="10">
    <location>
        <begin position="71"/>
        <end position="150"/>
    </location>
</feature>
<dbReference type="PROSITE" id="PS00374">
    <property type="entry name" value="MGMT"/>
    <property type="match status" value="1"/>
</dbReference>
<dbReference type="SUPFAM" id="SSF46767">
    <property type="entry name" value="Methylated DNA-protein cysteine methyltransferase, C-terminal domain"/>
    <property type="match status" value="1"/>
</dbReference>
<dbReference type="OrthoDB" id="9802228at2"/>
<dbReference type="SUPFAM" id="SSF53155">
    <property type="entry name" value="Methylated DNA-protein cysteine methyltransferase domain"/>
    <property type="match status" value="1"/>
</dbReference>
<evidence type="ECO:0000313" key="12">
    <source>
        <dbReference type="EMBL" id="RUQ73742.1"/>
    </source>
</evidence>
<dbReference type="Gene3D" id="1.10.10.10">
    <property type="entry name" value="Winged helix-like DNA-binding domain superfamily/Winged helix DNA-binding domain"/>
    <property type="match status" value="1"/>
</dbReference>
<name>A0A3S0VJI2_9PROT</name>
<dbReference type="GO" id="GO:0005737">
    <property type="term" value="C:cytoplasm"/>
    <property type="evidence" value="ECO:0007669"/>
    <property type="project" value="UniProtKB-SubCell"/>
</dbReference>
<keyword evidence="3 9" id="KW-0963">Cytoplasm</keyword>
<dbReference type="InterPro" id="IPR036217">
    <property type="entry name" value="MethylDNA_cys_MeTrfase_DNAb"/>
</dbReference>
<gene>
    <name evidence="12" type="ORF">EJ913_08785</name>
</gene>
<evidence type="ECO:0000256" key="3">
    <source>
        <dbReference type="ARBA" id="ARBA00022490"/>
    </source>
</evidence>